<name>A0A7W6H6H8_9HYPH</name>
<dbReference type="EMBL" id="JACIEK010000010">
    <property type="protein sequence ID" value="MBB3999467.1"/>
    <property type="molecule type" value="Genomic_DNA"/>
</dbReference>
<protein>
    <recommendedName>
        <fullName evidence="3">DUF2170 domain-containing protein</fullName>
    </recommendedName>
</protein>
<evidence type="ECO:0000313" key="2">
    <source>
        <dbReference type="Proteomes" id="UP000542776"/>
    </source>
</evidence>
<accession>A0A7W6H6H8</accession>
<evidence type="ECO:0000313" key="1">
    <source>
        <dbReference type="EMBL" id="MBB3999467.1"/>
    </source>
</evidence>
<dbReference type="AlphaFoldDB" id="A0A7W6H6H8"/>
<gene>
    <name evidence="1" type="ORF">GGR04_003337</name>
</gene>
<dbReference type="Proteomes" id="UP000542776">
    <property type="component" value="Unassembled WGS sequence"/>
</dbReference>
<evidence type="ECO:0008006" key="3">
    <source>
        <dbReference type="Google" id="ProtNLM"/>
    </source>
</evidence>
<dbReference type="Pfam" id="PF09938">
    <property type="entry name" value="DUF2170"/>
    <property type="match status" value="1"/>
</dbReference>
<keyword evidence="2" id="KW-1185">Reference proteome</keyword>
<proteinExistence type="predicted"/>
<organism evidence="1 2">
    <name type="scientific">Aureimonas pseudogalii</name>
    <dbReference type="NCBI Taxonomy" id="1744844"/>
    <lineage>
        <taxon>Bacteria</taxon>
        <taxon>Pseudomonadati</taxon>
        <taxon>Pseudomonadota</taxon>
        <taxon>Alphaproteobacteria</taxon>
        <taxon>Hyphomicrobiales</taxon>
        <taxon>Aurantimonadaceae</taxon>
        <taxon>Aureimonas</taxon>
    </lineage>
</organism>
<reference evidence="1 2" key="1">
    <citation type="submission" date="2020-08" db="EMBL/GenBank/DDBJ databases">
        <title>Genomic Encyclopedia of Type Strains, Phase IV (KMG-IV): sequencing the most valuable type-strain genomes for metagenomic binning, comparative biology and taxonomic classification.</title>
        <authorList>
            <person name="Goeker M."/>
        </authorList>
    </citation>
    <scope>NUCLEOTIDE SEQUENCE [LARGE SCALE GENOMIC DNA]</scope>
    <source>
        <strain evidence="1 2">DSM 102238</strain>
    </source>
</reference>
<dbReference type="InterPro" id="IPR019231">
    <property type="entry name" value="DUF2170"/>
</dbReference>
<dbReference type="RefSeq" id="WP_183201015.1">
    <property type="nucleotide sequence ID" value="NZ_JACIEK010000010.1"/>
</dbReference>
<sequence>MAVWNLASLTELFASDPAALGDVDVTIPPEGDVIRVTLKERGHLDVFVAAGGDQVLASVMLAPAASVPRREAFERLVLKTHKLVPLSTFGISIINGEEWYELFGSLSAHSPAEIVVEEVAVLAANAEDAAHLIEEWKNGEIAE</sequence>
<comment type="caution">
    <text evidence="1">The sequence shown here is derived from an EMBL/GenBank/DDBJ whole genome shotgun (WGS) entry which is preliminary data.</text>
</comment>